<dbReference type="GO" id="GO:0004309">
    <property type="term" value="F:exopolyphosphatase activity"/>
    <property type="evidence" value="ECO:0007669"/>
    <property type="project" value="TreeGrafter"/>
</dbReference>
<name>A0A921AW60_9BACT</name>
<dbReference type="InterPro" id="IPR002828">
    <property type="entry name" value="SurE-like_Pase/nucleotidase"/>
</dbReference>
<evidence type="ECO:0000313" key="9">
    <source>
        <dbReference type="EMBL" id="HJD96959.1"/>
    </source>
</evidence>
<proteinExistence type="inferred from homology"/>
<feature type="binding site" evidence="7">
    <location>
        <position position="101"/>
    </location>
    <ligand>
        <name>a divalent metal cation</name>
        <dbReference type="ChEBI" id="CHEBI:60240"/>
    </ligand>
</feature>
<keyword evidence="5 7" id="KW-0547">Nucleotide-binding</keyword>
<reference evidence="9" key="2">
    <citation type="submission" date="2021-09" db="EMBL/GenBank/DDBJ databases">
        <authorList>
            <person name="Gilroy R."/>
        </authorList>
    </citation>
    <scope>NUCLEOTIDE SEQUENCE</scope>
    <source>
        <strain evidence="9">ChiGjej2B2-19336</strain>
    </source>
</reference>
<dbReference type="GO" id="GO:0008254">
    <property type="term" value="F:3'-nucleotidase activity"/>
    <property type="evidence" value="ECO:0007669"/>
    <property type="project" value="TreeGrafter"/>
</dbReference>
<keyword evidence="6 7" id="KW-0378">Hydrolase</keyword>
<comment type="cofactor">
    <cofactor evidence="7">
        <name>a divalent metal cation</name>
        <dbReference type="ChEBI" id="CHEBI:60240"/>
    </cofactor>
    <text evidence="7">Binds 1 divalent metal cation per subunit.</text>
</comment>
<keyword evidence="3 7" id="KW-0963">Cytoplasm</keyword>
<comment type="subcellular location">
    <subcellularLocation>
        <location evidence="7">Cytoplasm</location>
    </subcellularLocation>
</comment>
<feature type="domain" description="Survival protein SurE-like phosphatase/nucleotidase" evidence="8">
    <location>
        <begin position="3"/>
        <end position="187"/>
    </location>
</feature>
<dbReference type="PANTHER" id="PTHR30457:SF12">
    <property type="entry name" value="5'_3'-NUCLEOTIDASE SURE"/>
    <property type="match status" value="1"/>
</dbReference>
<dbReference type="SUPFAM" id="SSF64167">
    <property type="entry name" value="SurE-like"/>
    <property type="match status" value="1"/>
</dbReference>
<evidence type="ECO:0000256" key="4">
    <source>
        <dbReference type="ARBA" id="ARBA00022723"/>
    </source>
</evidence>
<comment type="caution">
    <text evidence="9">The sequence shown here is derived from an EMBL/GenBank/DDBJ whole genome shotgun (WGS) entry which is preliminary data.</text>
</comment>
<dbReference type="HAMAP" id="MF_00060">
    <property type="entry name" value="SurE"/>
    <property type="match status" value="1"/>
</dbReference>
<feature type="binding site" evidence="7">
    <location>
        <position position="40"/>
    </location>
    <ligand>
        <name>a divalent metal cation</name>
        <dbReference type="ChEBI" id="CHEBI:60240"/>
    </ligand>
</feature>
<protein>
    <recommendedName>
        <fullName evidence="7">5'-nucleotidase SurE</fullName>
        <ecNumber evidence="7">3.1.3.5</ecNumber>
    </recommendedName>
    <alternativeName>
        <fullName evidence="7">Nucleoside 5'-monophosphate phosphohydrolase</fullName>
    </alternativeName>
</protein>
<dbReference type="NCBIfam" id="TIGR00087">
    <property type="entry name" value="surE"/>
    <property type="match status" value="1"/>
</dbReference>
<organism evidence="9 10">
    <name type="scientific">Mailhella massiliensis</name>
    <dbReference type="NCBI Taxonomy" id="1903261"/>
    <lineage>
        <taxon>Bacteria</taxon>
        <taxon>Pseudomonadati</taxon>
        <taxon>Thermodesulfobacteriota</taxon>
        <taxon>Desulfovibrionia</taxon>
        <taxon>Desulfovibrionales</taxon>
        <taxon>Desulfovibrionaceae</taxon>
        <taxon>Mailhella</taxon>
    </lineage>
</organism>
<dbReference type="AlphaFoldDB" id="A0A921AW60"/>
<comment type="function">
    <text evidence="7">Nucleotidase that shows phosphatase activity on nucleoside 5'-monophosphates.</text>
</comment>
<dbReference type="GO" id="GO:0000166">
    <property type="term" value="F:nucleotide binding"/>
    <property type="evidence" value="ECO:0007669"/>
    <property type="project" value="UniProtKB-KW"/>
</dbReference>
<dbReference type="InterPro" id="IPR030048">
    <property type="entry name" value="SurE"/>
</dbReference>
<gene>
    <name evidence="7 9" type="primary">surE</name>
    <name evidence="9" type="ORF">K8W16_04870</name>
</gene>
<dbReference type="PANTHER" id="PTHR30457">
    <property type="entry name" value="5'-NUCLEOTIDASE SURE"/>
    <property type="match status" value="1"/>
</dbReference>
<dbReference type="Gene3D" id="3.40.1210.10">
    <property type="entry name" value="Survival protein SurE-like phosphatase/nucleotidase"/>
    <property type="match status" value="1"/>
</dbReference>
<evidence type="ECO:0000256" key="5">
    <source>
        <dbReference type="ARBA" id="ARBA00022741"/>
    </source>
</evidence>
<evidence type="ECO:0000256" key="3">
    <source>
        <dbReference type="ARBA" id="ARBA00022490"/>
    </source>
</evidence>
<evidence type="ECO:0000259" key="8">
    <source>
        <dbReference type="Pfam" id="PF01975"/>
    </source>
</evidence>
<dbReference type="RefSeq" id="WP_304121626.1">
    <property type="nucleotide sequence ID" value="NZ_DYZA01000090.1"/>
</dbReference>
<feature type="binding site" evidence="7">
    <location>
        <position position="8"/>
    </location>
    <ligand>
        <name>a divalent metal cation</name>
        <dbReference type="ChEBI" id="CHEBI:60240"/>
    </ligand>
</feature>
<sequence>MRILISNDDGIYSSNLHLLHAALLRAGHDVRAVAPAEQHSGAGCCLTVHGPILTRKVSLPHAEGGPFEGIAVSGTPADCVILALRGIMPDFKPDLVITGINFGPNAGQDVFFSGTVGAAIQAAMYGIPTMAVSHCAYSGLTAAHADLAARMATALDWNSLPVHRVYNLNLPDCPAEEIRGLKVCPHSTDWACLDSYERRFSPRGREYYWMIDPFQHFQLEDEGTDKSWLHRGWATLSPLKIDLNDKDTAKKLNENKLWEDIIS</sequence>
<comment type="catalytic activity">
    <reaction evidence="1 7">
        <text>a ribonucleoside 5'-phosphate + H2O = a ribonucleoside + phosphate</text>
        <dbReference type="Rhea" id="RHEA:12484"/>
        <dbReference type="ChEBI" id="CHEBI:15377"/>
        <dbReference type="ChEBI" id="CHEBI:18254"/>
        <dbReference type="ChEBI" id="CHEBI:43474"/>
        <dbReference type="ChEBI" id="CHEBI:58043"/>
        <dbReference type="EC" id="3.1.3.5"/>
    </reaction>
</comment>
<dbReference type="Proteomes" id="UP000698963">
    <property type="component" value="Unassembled WGS sequence"/>
</dbReference>
<reference evidence="9" key="1">
    <citation type="journal article" date="2021" name="PeerJ">
        <title>Extensive microbial diversity within the chicken gut microbiome revealed by metagenomics and culture.</title>
        <authorList>
            <person name="Gilroy R."/>
            <person name="Ravi A."/>
            <person name="Getino M."/>
            <person name="Pursley I."/>
            <person name="Horton D.L."/>
            <person name="Alikhan N.F."/>
            <person name="Baker D."/>
            <person name="Gharbi K."/>
            <person name="Hall N."/>
            <person name="Watson M."/>
            <person name="Adriaenssens E.M."/>
            <person name="Foster-Nyarko E."/>
            <person name="Jarju S."/>
            <person name="Secka A."/>
            <person name="Antonio M."/>
            <person name="Oren A."/>
            <person name="Chaudhuri R.R."/>
            <person name="La Ragione R."/>
            <person name="Hildebrand F."/>
            <person name="Pallen M.J."/>
        </authorList>
    </citation>
    <scope>NUCLEOTIDE SEQUENCE</scope>
    <source>
        <strain evidence="9">ChiGjej2B2-19336</strain>
    </source>
</reference>
<keyword evidence="4 7" id="KW-0479">Metal-binding</keyword>
<evidence type="ECO:0000256" key="2">
    <source>
        <dbReference type="ARBA" id="ARBA00011062"/>
    </source>
</evidence>
<dbReference type="Pfam" id="PF01975">
    <property type="entry name" value="SurE"/>
    <property type="match status" value="1"/>
</dbReference>
<dbReference type="InterPro" id="IPR036523">
    <property type="entry name" value="SurE-like_sf"/>
</dbReference>
<evidence type="ECO:0000256" key="7">
    <source>
        <dbReference type="HAMAP-Rule" id="MF_00060"/>
    </source>
</evidence>
<dbReference type="EC" id="3.1.3.5" evidence="7"/>
<feature type="binding site" evidence="7">
    <location>
        <position position="9"/>
    </location>
    <ligand>
        <name>a divalent metal cation</name>
        <dbReference type="ChEBI" id="CHEBI:60240"/>
    </ligand>
</feature>
<dbReference type="EMBL" id="DYZA01000090">
    <property type="protein sequence ID" value="HJD96959.1"/>
    <property type="molecule type" value="Genomic_DNA"/>
</dbReference>
<accession>A0A921AW60</accession>
<dbReference type="GO" id="GO:0046872">
    <property type="term" value="F:metal ion binding"/>
    <property type="evidence" value="ECO:0007669"/>
    <property type="project" value="UniProtKB-UniRule"/>
</dbReference>
<dbReference type="GO" id="GO:0008253">
    <property type="term" value="F:5'-nucleotidase activity"/>
    <property type="evidence" value="ECO:0007669"/>
    <property type="project" value="UniProtKB-UniRule"/>
</dbReference>
<evidence type="ECO:0000256" key="6">
    <source>
        <dbReference type="ARBA" id="ARBA00022801"/>
    </source>
</evidence>
<dbReference type="GO" id="GO:0005737">
    <property type="term" value="C:cytoplasm"/>
    <property type="evidence" value="ECO:0007669"/>
    <property type="project" value="UniProtKB-SubCell"/>
</dbReference>
<evidence type="ECO:0000313" key="10">
    <source>
        <dbReference type="Proteomes" id="UP000698963"/>
    </source>
</evidence>
<comment type="similarity">
    <text evidence="2 7">Belongs to the SurE nucleotidase family.</text>
</comment>
<evidence type="ECO:0000256" key="1">
    <source>
        <dbReference type="ARBA" id="ARBA00000815"/>
    </source>
</evidence>